<dbReference type="Pfam" id="PF00557">
    <property type="entry name" value="Peptidase_M24"/>
    <property type="match status" value="1"/>
</dbReference>
<evidence type="ECO:0000256" key="4">
    <source>
        <dbReference type="ARBA" id="ARBA00022670"/>
    </source>
</evidence>
<dbReference type="Pfam" id="PF05195">
    <property type="entry name" value="AMP_N"/>
    <property type="match status" value="1"/>
</dbReference>
<evidence type="ECO:0000256" key="3">
    <source>
        <dbReference type="ARBA" id="ARBA00022553"/>
    </source>
</evidence>
<dbReference type="InterPro" id="IPR029149">
    <property type="entry name" value="Creatin/AminoP/Spt16_N"/>
</dbReference>
<keyword evidence="3" id="KW-0597">Phosphoprotein</keyword>
<keyword evidence="9" id="KW-0482">Metalloprotease</keyword>
<keyword evidence="10" id="KW-0177">Collagen degradation</keyword>
<evidence type="ECO:0000256" key="2">
    <source>
        <dbReference type="ARBA" id="ARBA00011738"/>
    </source>
</evidence>
<dbReference type="InterPro" id="IPR052433">
    <property type="entry name" value="X-Pro_dipept-like"/>
</dbReference>
<dbReference type="PANTHER" id="PTHR48480">
    <property type="match status" value="1"/>
</dbReference>
<dbReference type="SUPFAM" id="SSF53092">
    <property type="entry name" value="Creatinase/prolidase N-terminal domain"/>
    <property type="match status" value="1"/>
</dbReference>
<sequence length="452" mass="50161">MAAATGPSFWLGNQTLKVPLALFALNRRRLCERLRKNPAVQAGSVVVLQGGEEAQRYCTDTGVLFRQESFFHWAFGVTEPGCYGVMDVDTGMSTLFVPRFPPSHATWMGKIHSKEHFKEKYAVDDVQYTDEIASVLTSRSPSVLLTLRGVNTDSGSICREASFEGISKFNVNNTILHPEIVECLFEHYCFSRGGMRHSSYTCICGSGENSAVLHYGHAGAPNDKTIQDGDMCVFDMGGEYYCFASDITCSFPANGKFTLDQKAIYEAVLRSCRAVMNTMKPGVWWPDMHRLADRIHLEELTRIGVLTGSVDAMVQAHLGAVFMPHGLGHFMGIDVHDVGGYPEGVDRLDEPGLRHLRTARHLEPGMVLTVEPGIYFIDHLLDEALADPARARFFNREVLRRFRGFGGVRIEEDVVVTDSGMELLTCVPRTVEEVEECMAGRDKAFAPFSGPK</sequence>
<feature type="domain" description="Aminopeptidase P N-terminal" evidence="20">
    <location>
        <begin position="18"/>
        <end position="155"/>
    </location>
</feature>
<dbReference type="InterPro" id="IPR007865">
    <property type="entry name" value="Aminopep_P_N"/>
</dbReference>
<protein>
    <recommendedName>
        <fullName evidence="14">Xaa-Pro dipeptidase</fullName>
        <ecNumber evidence="13">3.4.13.9</ecNumber>
    </recommendedName>
    <alternativeName>
        <fullName evidence="17">Imidodipeptidase</fullName>
    </alternativeName>
    <alternativeName>
        <fullName evidence="15">Peptidase D</fullName>
    </alternativeName>
    <alternativeName>
        <fullName evidence="16">Proline dipeptidase</fullName>
    </alternativeName>
</protein>
<dbReference type="RefSeq" id="XP_007471014.1">
    <property type="nucleotide sequence ID" value="XM_007470952.1"/>
</dbReference>
<dbReference type="CTD" id="5184"/>
<dbReference type="GO" id="GO:0030574">
    <property type="term" value="P:collagen catabolic process"/>
    <property type="evidence" value="ECO:0007669"/>
    <property type="project" value="UniProtKB-KW"/>
</dbReference>
<reference evidence="22" key="1">
    <citation type="submission" date="2025-08" db="UniProtKB">
        <authorList>
            <consortium name="RefSeq"/>
        </authorList>
    </citation>
    <scope>IDENTIFICATION</scope>
</reference>
<dbReference type="GO" id="GO:0006508">
    <property type="term" value="P:proteolysis"/>
    <property type="evidence" value="ECO:0007669"/>
    <property type="project" value="UniProtKB-KW"/>
</dbReference>
<dbReference type="GO" id="GO:0102009">
    <property type="term" value="F:proline dipeptidase activity"/>
    <property type="evidence" value="ECO:0007669"/>
    <property type="project" value="UniProtKB-EC"/>
</dbReference>
<proteinExistence type="inferred from homology"/>
<comment type="similarity">
    <text evidence="12">Belongs to the peptidase M24B family. Eukaryotic-type prolidase subfamily.</text>
</comment>
<evidence type="ECO:0000256" key="18">
    <source>
        <dbReference type="ARBA" id="ARBA00048994"/>
    </source>
</evidence>
<keyword evidence="5" id="KW-0479">Metal-binding</keyword>
<evidence type="ECO:0000256" key="15">
    <source>
        <dbReference type="ARBA" id="ARBA00044252"/>
    </source>
</evidence>
<dbReference type="SUPFAM" id="SSF55920">
    <property type="entry name" value="Creatinase/aminopeptidase"/>
    <property type="match status" value="1"/>
</dbReference>
<gene>
    <name evidence="22" type="primary">PEPD</name>
</gene>
<dbReference type="GO" id="GO:0030145">
    <property type="term" value="F:manganese ion binding"/>
    <property type="evidence" value="ECO:0007669"/>
    <property type="project" value="InterPro"/>
</dbReference>
<evidence type="ECO:0000256" key="10">
    <source>
        <dbReference type="ARBA" id="ARBA00023105"/>
    </source>
</evidence>
<evidence type="ECO:0000256" key="13">
    <source>
        <dbReference type="ARBA" id="ARBA00044051"/>
    </source>
</evidence>
<evidence type="ECO:0000256" key="7">
    <source>
        <dbReference type="ARBA" id="ARBA00022990"/>
    </source>
</evidence>
<dbReference type="Gene3D" id="3.90.230.10">
    <property type="entry name" value="Creatinase/methionine aminopeptidase superfamily"/>
    <property type="match status" value="1"/>
</dbReference>
<organism evidence="21 22">
    <name type="scientific">Lipotes vexillifer</name>
    <name type="common">Yangtze river dolphin</name>
    <dbReference type="NCBI Taxonomy" id="118797"/>
    <lineage>
        <taxon>Eukaryota</taxon>
        <taxon>Metazoa</taxon>
        <taxon>Chordata</taxon>
        <taxon>Craniata</taxon>
        <taxon>Vertebrata</taxon>
        <taxon>Euteleostomi</taxon>
        <taxon>Mammalia</taxon>
        <taxon>Eutheria</taxon>
        <taxon>Laurasiatheria</taxon>
        <taxon>Artiodactyla</taxon>
        <taxon>Whippomorpha</taxon>
        <taxon>Cetacea</taxon>
        <taxon>Odontoceti</taxon>
        <taxon>Lipotidae</taxon>
        <taxon>Lipotes</taxon>
    </lineage>
</organism>
<keyword evidence="6" id="KW-0378">Hydrolase</keyword>
<dbReference type="Proteomes" id="UP000265300">
    <property type="component" value="Unplaced"/>
</dbReference>
<dbReference type="AlphaFoldDB" id="A0A340YG31"/>
<evidence type="ECO:0000256" key="9">
    <source>
        <dbReference type="ARBA" id="ARBA00023049"/>
    </source>
</evidence>
<evidence type="ECO:0000256" key="16">
    <source>
        <dbReference type="ARBA" id="ARBA00044284"/>
    </source>
</evidence>
<evidence type="ECO:0000256" key="1">
    <source>
        <dbReference type="ARBA" id="ARBA00001936"/>
    </source>
</evidence>
<dbReference type="InterPro" id="IPR036005">
    <property type="entry name" value="Creatinase/aminopeptidase-like"/>
</dbReference>
<keyword evidence="8" id="KW-0224">Dipeptidase</keyword>
<keyword evidence="11" id="KW-0464">Manganese</keyword>
<dbReference type="PANTHER" id="PTHR48480:SF2">
    <property type="entry name" value="PEPTIDASE D"/>
    <property type="match status" value="1"/>
</dbReference>
<dbReference type="Gene3D" id="3.40.350.10">
    <property type="entry name" value="Creatinase/prolidase N-terminal domain"/>
    <property type="match status" value="1"/>
</dbReference>
<dbReference type="InterPro" id="IPR000994">
    <property type="entry name" value="Pept_M24"/>
</dbReference>
<dbReference type="EC" id="3.4.13.9" evidence="13"/>
<evidence type="ECO:0000256" key="5">
    <source>
        <dbReference type="ARBA" id="ARBA00022723"/>
    </source>
</evidence>
<dbReference type="SMART" id="SM01011">
    <property type="entry name" value="AMP_N"/>
    <property type="match status" value="1"/>
</dbReference>
<evidence type="ECO:0000256" key="17">
    <source>
        <dbReference type="ARBA" id="ARBA00044351"/>
    </source>
</evidence>
<evidence type="ECO:0000256" key="8">
    <source>
        <dbReference type="ARBA" id="ARBA00022997"/>
    </source>
</evidence>
<comment type="cofactor">
    <cofactor evidence="1">
        <name>Mn(2+)</name>
        <dbReference type="ChEBI" id="CHEBI:29035"/>
    </cofactor>
</comment>
<comment type="function">
    <text evidence="19">Dipeptidase that catalyzes the hydrolysis of dipeptides with a prolyl (Xaa-Pro) or hydroxyprolyl residue in the C-terminal position. The preferred dipeptide substrate is Gly-Pro, but other Xaa-Pro dipeptides, such as Ala-Pro, Met-Pro, Phe-Pro, Val-Pro and Leu-Pro, can be cleaved. Plays an important role in collagen metabolism because the high level of iminoacids in collagen.</text>
</comment>
<dbReference type="CDD" id="cd01087">
    <property type="entry name" value="Prolidase"/>
    <property type="match status" value="1"/>
</dbReference>
<dbReference type="GeneID" id="103084209"/>
<evidence type="ECO:0000256" key="12">
    <source>
        <dbReference type="ARBA" id="ARBA00043990"/>
    </source>
</evidence>
<comment type="catalytic activity">
    <reaction evidence="18">
        <text>Xaa-L-Pro dipeptide + H2O = an L-alpha-amino acid + L-proline</text>
        <dbReference type="Rhea" id="RHEA:76407"/>
        <dbReference type="ChEBI" id="CHEBI:15377"/>
        <dbReference type="ChEBI" id="CHEBI:59869"/>
        <dbReference type="ChEBI" id="CHEBI:60039"/>
        <dbReference type="ChEBI" id="CHEBI:195196"/>
        <dbReference type="EC" id="3.4.13.9"/>
    </reaction>
</comment>
<evidence type="ECO:0000256" key="6">
    <source>
        <dbReference type="ARBA" id="ARBA00022801"/>
    </source>
</evidence>
<comment type="subunit">
    <text evidence="2">Homodimer.</text>
</comment>
<evidence type="ECO:0000256" key="19">
    <source>
        <dbReference type="ARBA" id="ARBA00056110"/>
    </source>
</evidence>
<keyword evidence="7" id="KW-0007">Acetylation</keyword>
<evidence type="ECO:0000259" key="20">
    <source>
        <dbReference type="SMART" id="SM01011"/>
    </source>
</evidence>
<name>A0A340YG31_LIPVE</name>
<evidence type="ECO:0000256" key="14">
    <source>
        <dbReference type="ARBA" id="ARBA00044141"/>
    </source>
</evidence>
<dbReference type="FunFam" id="3.40.350.10:FF:000007">
    <property type="entry name" value="Xaa-Pro dipeptidase"/>
    <property type="match status" value="1"/>
</dbReference>
<dbReference type="FunFam" id="3.90.230.10:FF:000002">
    <property type="entry name" value="Xaa-Pro aminopeptidase 3"/>
    <property type="match status" value="1"/>
</dbReference>
<evidence type="ECO:0000313" key="22">
    <source>
        <dbReference type="RefSeq" id="XP_007471014.1"/>
    </source>
</evidence>
<dbReference type="GO" id="GO:0070006">
    <property type="term" value="F:metalloaminopeptidase activity"/>
    <property type="evidence" value="ECO:0007669"/>
    <property type="project" value="InterPro"/>
</dbReference>
<accession>A0A340YG31</accession>
<keyword evidence="4" id="KW-0645">Protease</keyword>
<evidence type="ECO:0000313" key="21">
    <source>
        <dbReference type="Proteomes" id="UP000265300"/>
    </source>
</evidence>
<evidence type="ECO:0000256" key="11">
    <source>
        <dbReference type="ARBA" id="ARBA00023211"/>
    </source>
</evidence>
<keyword evidence="21" id="KW-1185">Reference proteome</keyword>